<dbReference type="EMBL" id="CP000157">
    <property type="protein sequence ID" value="ABC62732.1"/>
    <property type="molecule type" value="Genomic_DNA"/>
</dbReference>
<keyword evidence="2" id="KW-0732">Signal</keyword>
<organism evidence="3 4">
    <name type="scientific">Erythrobacter litoralis (strain HTCC2594)</name>
    <dbReference type="NCBI Taxonomy" id="314225"/>
    <lineage>
        <taxon>Bacteria</taxon>
        <taxon>Pseudomonadati</taxon>
        <taxon>Pseudomonadota</taxon>
        <taxon>Alphaproteobacteria</taxon>
        <taxon>Sphingomonadales</taxon>
        <taxon>Erythrobacteraceae</taxon>
        <taxon>Erythrobacter/Porphyrobacter group</taxon>
        <taxon>Erythrobacter</taxon>
    </lineage>
</organism>
<evidence type="ECO:0000313" key="4">
    <source>
        <dbReference type="Proteomes" id="UP000008808"/>
    </source>
</evidence>
<dbReference type="PANTHER" id="PTHR41339">
    <property type="entry name" value="LIPL48"/>
    <property type="match status" value="1"/>
</dbReference>
<protein>
    <recommendedName>
        <fullName evidence="5">Lipoprotein</fullName>
    </recommendedName>
</protein>
<reference evidence="4" key="1">
    <citation type="journal article" date="2009" name="J. Bacteriol.">
        <title>Complete genome sequence of Erythrobacter litoralis HTCC2594.</title>
        <authorList>
            <person name="Oh H.M."/>
            <person name="Giovannoni S.J."/>
            <person name="Ferriera S."/>
            <person name="Johnson J."/>
            <person name="Cho J.C."/>
        </authorList>
    </citation>
    <scope>NUCLEOTIDE SEQUENCE [LARGE SCALE GENOMIC DNA]</scope>
    <source>
        <strain evidence="4">HTCC2594</strain>
    </source>
</reference>
<gene>
    <name evidence="3" type="ordered locus">ELI_03200</name>
</gene>
<evidence type="ECO:0000313" key="3">
    <source>
        <dbReference type="EMBL" id="ABC62732.1"/>
    </source>
</evidence>
<dbReference type="PROSITE" id="PS51257">
    <property type="entry name" value="PROKAR_LIPOPROTEIN"/>
    <property type="match status" value="1"/>
</dbReference>
<dbReference type="eggNOG" id="COG2182">
    <property type="taxonomic scope" value="Bacteria"/>
</dbReference>
<dbReference type="HOGENOM" id="CLU_034925_1_0_5"/>
<dbReference type="OrthoDB" id="237393at2"/>
<dbReference type="PANTHER" id="PTHR41339:SF1">
    <property type="entry name" value="SECRETED PROTEIN"/>
    <property type="match status" value="1"/>
</dbReference>
<name>Q2NC59_ERYLH</name>
<keyword evidence="4" id="KW-1185">Reference proteome</keyword>
<feature type="signal peptide" evidence="2">
    <location>
        <begin position="1"/>
        <end position="18"/>
    </location>
</feature>
<evidence type="ECO:0008006" key="5">
    <source>
        <dbReference type="Google" id="ProtNLM"/>
    </source>
</evidence>
<feature type="compositionally biased region" description="Pro residues" evidence="1">
    <location>
        <begin position="40"/>
        <end position="50"/>
    </location>
</feature>
<proteinExistence type="predicted"/>
<dbReference type="RefSeq" id="WP_011413608.1">
    <property type="nucleotide sequence ID" value="NC_007722.1"/>
</dbReference>
<evidence type="ECO:0000256" key="1">
    <source>
        <dbReference type="SAM" id="MobiDB-lite"/>
    </source>
</evidence>
<dbReference type="Proteomes" id="UP000008808">
    <property type="component" value="Chromosome"/>
</dbReference>
<sequence>MITFHRSLILGCSAIALAGCGADEIVSPGTGGDVIINNPTPSPTPTPTPTPTSTLVTPAAGCPTIADPAGLTDAGTISGPTGEYRVCRLPAAFSTSSTLPRIAGLLYQIDGQVDVGTDGGPAPDASDGASDSNVVLTIEPGVILFASGSSFLNVNRGNDIAANGTAARPIIFTSRDNVLGLNNANSSGQWGGVILNGRAPVTDCSATGATPGTVNCERLVEGATTPPRYGGATPGDSSGSMTFVQIRYSGFILSNGDELQSLTTGGVGSGTTFNNVMSYNSSDDGMEFFGGVINGRRIVVVGAEDDSLDTDTGVKANFQEVIVVQRASAGDTIIEADSANTLEENTPRQNTRISNATFIGNSATGDQLIRIRGKADFTIVNSILFDQKTAAPTPCLRIDGSDTLNRAASTALDEAGPVVFNSFVLDCGTDFRDSSGGVAAAQIQARYDTGSNNNSGFTNSLTGLGGAPFINGANENGVTVFDPTALSSFFTSLGYIGAVQNAAGNWAETWTCNSPTVTLGTANTGACSSLPTT</sequence>
<evidence type="ECO:0000256" key="2">
    <source>
        <dbReference type="SAM" id="SignalP"/>
    </source>
</evidence>
<feature type="chain" id="PRO_5004213248" description="Lipoprotein" evidence="2">
    <location>
        <begin position="19"/>
        <end position="533"/>
    </location>
</feature>
<dbReference type="AlphaFoldDB" id="Q2NC59"/>
<dbReference type="KEGG" id="eli:ELI_03200"/>
<feature type="region of interest" description="Disordered" evidence="1">
    <location>
        <begin position="31"/>
        <end position="55"/>
    </location>
</feature>
<accession>Q2NC59</accession>
<dbReference type="STRING" id="314225.ELI_03200"/>